<reference evidence="1" key="1">
    <citation type="submission" date="2020-11" db="EMBL/GenBank/DDBJ databases">
        <title>Nocardioides sp. CBS4Y-1, whole genome shotgun sequence.</title>
        <authorList>
            <person name="Tuo L."/>
        </authorList>
    </citation>
    <scope>NUCLEOTIDE SEQUENCE</scope>
    <source>
        <strain evidence="1">CBS4Y-1</strain>
    </source>
</reference>
<comment type="caution">
    <text evidence="1">The sequence shown here is derived from an EMBL/GenBank/DDBJ whole genome shotgun (WGS) entry which is preliminary data.</text>
</comment>
<proteinExistence type="predicted"/>
<evidence type="ECO:0000313" key="2">
    <source>
        <dbReference type="Proteomes" id="UP000656804"/>
    </source>
</evidence>
<dbReference type="EMBL" id="JADIVZ010000014">
    <property type="protein sequence ID" value="MBF4163662.1"/>
    <property type="molecule type" value="Genomic_DNA"/>
</dbReference>
<gene>
    <name evidence="1" type="ORF">ISG29_18440</name>
</gene>
<dbReference type="RefSeq" id="WP_194504929.1">
    <property type="nucleotide sequence ID" value="NZ_JADIVZ010000014.1"/>
</dbReference>
<sequence>MARSDRFDLLRAAYSVAWDTRTHGGDKSFDILSSELRKRGLGDTFVSDGPGRDTMVRIWERGVPPAKLKSALLLEVSRVGFQAVRAIGSAYRSIARLFAGTTWERVDMSHLDMPTGHKKLSEDRKPFDLVLRHFHKP</sequence>
<protein>
    <submittedName>
        <fullName evidence="1">Uncharacterized protein</fullName>
    </submittedName>
</protein>
<evidence type="ECO:0000313" key="1">
    <source>
        <dbReference type="EMBL" id="MBF4163662.1"/>
    </source>
</evidence>
<dbReference type="AlphaFoldDB" id="A0A930V1H5"/>
<keyword evidence="2" id="KW-1185">Reference proteome</keyword>
<accession>A0A930V1H5</accession>
<dbReference type="Proteomes" id="UP000656804">
    <property type="component" value="Unassembled WGS sequence"/>
</dbReference>
<organism evidence="1 2">
    <name type="scientific">Nocardioides acrostichi</name>
    <dbReference type="NCBI Taxonomy" id="2784339"/>
    <lineage>
        <taxon>Bacteria</taxon>
        <taxon>Bacillati</taxon>
        <taxon>Actinomycetota</taxon>
        <taxon>Actinomycetes</taxon>
        <taxon>Propionibacteriales</taxon>
        <taxon>Nocardioidaceae</taxon>
        <taxon>Nocardioides</taxon>
    </lineage>
</organism>
<name>A0A930V1H5_9ACTN</name>